<feature type="transmembrane region" description="Helical" evidence="11">
    <location>
        <begin position="429"/>
        <end position="450"/>
    </location>
</feature>
<evidence type="ECO:0000256" key="7">
    <source>
        <dbReference type="ARBA" id="ARBA00023170"/>
    </source>
</evidence>
<dbReference type="GO" id="GO:0016020">
    <property type="term" value="C:membrane"/>
    <property type="evidence" value="ECO:0007669"/>
    <property type="project" value="UniProtKB-SubCell"/>
</dbReference>
<dbReference type="GO" id="GO:0007601">
    <property type="term" value="P:visual perception"/>
    <property type="evidence" value="ECO:0007669"/>
    <property type="project" value="UniProtKB-KW"/>
</dbReference>
<keyword evidence="5" id="KW-0297">G-protein coupled receptor</keyword>
<feature type="transmembrane region" description="Helical" evidence="11">
    <location>
        <begin position="189"/>
        <end position="211"/>
    </location>
</feature>
<sequence length="476" mass="54109">MQLFDNNEDECPWYFFDSSYKTLLGACLIIFGVFGVLVNAWLYVTFIHSHLVAFKSHVLVLNLCSASLGRNLLGFPFAGSSALAKGWLFGPACCQLFAFLNQFFGVFQMIALFAMVLERYLLAKYYKRERTLYFRYYWTLIGVCWTVALVFATPPLFGYGTYACDASGTVCTFMWPSLRSGARDLGYSVPYVIVCGVIPTVGIFFFMGKAIRLETIYYRNEQQREEKRLTKCVHAVCVTTLALWIPAALLAGWQWFPLLLYGYRPHVPQVLALFAPIAAEAATSVPVLCYLSGDQRIRAALLGRMKKNYGLLDPEQARLADTKESLYFISMPVRAFCAPIFLTTTFWIWQIRVGLLMPILVTMLIWARNLEAKYNDSAELLKEMRFTESIIVVTIVNLISWMPIALIRGWVVLSFLLSDDVQVKPSASAIQWAIWIHWASPAITTVAMFLTDKRAHKTMISICKAETMIEETKKKE</sequence>
<feature type="transmembrane region" description="Helical" evidence="11">
    <location>
        <begin position="232"/>
        <end position="256"/>
    </location>
</feature>
<dbReference type="Proteomes" id="UP000838756">
    <property type="component" value="Unassembled WGS sequence"/>
</dbReference>
<keyword evidence="10" id="KW-0844">Vision</keyword>
<keyword evidence="6 11" id="KW-0472">Membrane</keyword>
<reference evidence="13" key="1">
    <citation type="submission" date="2022-03" db="EMBL/GenBank/DDBJ databases">
        <authorList>
            <person name="Lindestad O."/>
        </authorList>
    </citation>
    <scope>NUCLEOTIDE SEQUENCE</scope>
</reference>
<evidence type="ECO:0000256" key="3">
    <source>
        <dbReference type="ARBA" id="ARBA00022692"/>
    </source>
</evidence>
<feature type="transmembrane region" description="Helical" evidence="11">
    <location>
        <begin position="353"/>
        <end position="370"/>
    </location>
</feature>
<evidence type="ECO:0000256" key="5">
    <source>
        <dbReference type="ARBA" id="ARBA00023040"/>
    </source>
</evidence>
<keyword evidence="3 11" id="KW-0812">Transmembrane</keyword>
<feature type="transmembrane region" description="Helical" evidence="11">
    <location>
        <begin position="268"/>
        <end position="291"/>
    </location>
</feature>
<evidence type="ECO:0000259" key="12">
    <source>
        <dbReference type="PROSITE" id="PS50262"/>
    </source>
</evidence>
<keyword evidence="9" id="KW-0807">Transducer</keyword>
<keyword evidence="14" id="KW-1185">Reference proteome</keyword>
<comment type="caution">
    <text evidence="13">The sequence shown here is derived from an EMBL/GenBank/DDBJ whole genome shotgun (WGS) entry which is preliminary data.</text>
</comment>
<dbReference type="PANTHER" id="PTHR24240">
    <property type="entry name" value="OPSIN"/>
    <property type="match status" value="1"/>
</dbReference>
<dbReference type="InterPro" id="IPR000276">
    <property type="entry name" value="GPCR_Rhodpsn"/>
</dbReference>
<feature type="transmembrane region" description="Helical" evidence="11">
    <location>
        <begin position="326"/>
        <end position="347"/>
    </location>
</feature>
<dbReference type="Gene3D" id="1.20.1070.10">
    <property type="entry name" value="Rhodopsin 7-helix transmembrane proteins"/>
    <property type="match status" value="2"/>
</dbReference>
<keyword evidence="10" id="KW-0716">Sensory transduction</keyword>
<dbReference type="AlphaFoldDB" id="A0A8S4RSS6"/>
<evidence type="ECO:0000256" key="10">
    <source>
        <dbReference type="ARBA" id="ARBA00023305"/>
    </source>
</evidence>
<keyword evidence="4 11" id="KW-1133">Transmembrane helix</keyword>
<dbReference type="EMBL" id="CAKXAJ010025534">
    <property type="protein sequence ID" value="CAH2240595.1"/>
    <property type="molecule type" value="Genomic_DNA"/>
</dbReference>
<dbReference type="Pfam" id="PF00001">
    <property type="entry name" value="7tm_1"/>
    <property type="match status" value="1"/>
</dbReference>
<feature type="transmembrane region" description="Helical" evidence="11">
    <location>
        <begin position="23"/>
        <end position="46"/>
    </location>
</feature>
<evidence type="ECO:0000256" key="9">
    <source>
        <dbReference type="ARBA" id="ARBA00023224"/>
    </source>
</evidence>
<comment type="similarity">
    <text evidence="2">Belongs to the G-protein coupled receptor 1 family.</text>
</comment>
<dbReference type="GO" id="GO:0004930">
    <property type="term" value="F:G protein-coupled receptor activity"/>
    <property type="evidence" value="ECO:0007669"/>
    <property type="project" value="UniProtKB-KW"/>
</dbReference>
<evidence type="ECO:0000313" key="14">
    <source>
        <dbReference type="Proteomes" id="UP000838756"/>
    </source>
</evidence>
<evidence type="ECO:0000313" key="13">
    <source>
        <dbReference type="EMBL" id="CAH2240595.1"/>
    </source>
</evidence>
<dbReference type="OrthoDB" id="5959154at2759"/>
<dbReference type="SUPFAM" id="SSF81321">
    <property type="entry name" value="Family A G protein-coupled receptor-like"/>
    <property type="match status" value="1"/>
</dbReference>
<proteinExistence type="inferred from homology"/>
<feature type="transmembrane region" description="Helical" evidence="11">
    <location>
        <begin position="99"/>
        <end position="122"/>
    </location>
</feature>
<feature type="domain" description="G-protein coupled receptors family 1 profile" evidence="12">
    <location>
        <begin position="38"/>
        <end position="290"/>
    </location>
</feature>
<dbReference type="InterPro" id="IPR017452">
    <property type="entry name" value="GPCR_Rhodpsn_7TM"/>
</dbReference>
<accession>A0A8S4RSS6</accession>
<evidence type="ECO:0000256" key="8">
    <source>
        <dbReference type="ARBA" id="ARBA00023180"/>
    </source>
</evidence>
<evidence type="ECO:0000256" key="4">
    <source>
        <dbReference type="ARBA" id="ARBA00022989"/>
    </source>
</evidence>
<evidence type="ECO:0000256" key="1">
    <source>
        <dbReference type="ARBA" id="ARBA00004141"/>
    </source>
</evidence>
<comment type="subcellular location">
    <subcellularLocation>
        <location evidence="1">Membrane</location>
        <topology evidence="1">Multi-pass membrane protein</topology>
    </subcellularLocation>
</comment>
<evidence type="ECO:0000256" key="11">
    <source>
        <dbReference type="SAM" id="Phobius"/>
    </source>
</evidence>
<name>A0A8S4RSS6_9NEOP</name>
<feature type="transmembrane region" description="Helical" evidence="11">
    <location>
        <begin position="390"/>
        <end position="417"/>
    </location>
</feature>
<feature type="transmembrane region" description="Helical" evidence="11">
    <location>
        <begin position="58"/>
        <end position="79"/>
    </location>
</feature>
<evidence type="ECO:0000256" key="6">
    <source>
        <dbReference type="ARBA" id="ARBA00023136"/>
    </source>
</evidence>
<feature type="transmembrane region" description="Helical" evidence="11">
    <location>
        <begin position="134"/>
        <end position="152"/>
    </location>
</feature>
<dbReference type="PROSITE" id="PS50262">
    <property type="entry name" value="G_PROTEIN_RECEP_F1_2"/>
    <property type="match status" value="1"/>
</dbReference>
<keyword evidence="8" id="KW-0325">Glycoprotein</keyword>
<gene>
    <name evidence="13" type="primary">jg21069</name>
    <name evidence="13" type="ORF">PAEG_LOCUS17170</name>
</gene>
<protein>
    <submittedName>
        <fullName evidence="13">Jg21069 protein</fullName>
    </submittedName>
</protein>
<organism evidence="13 14">
    <name type="scientific">Pararge aegeria aegeria</name>
    <dbReference type="NCBI Taxonomy" id="348720"/>
    <lineage>
        <taxon>Eukaryota</taxon>
        <taxon>Metazoa</taxon>
        <taxon>Ecdysozoa</taxon>
        <taxon>Arthropoda</taxon>
        <taxon>Hexapoda</taxon>
        <taxon>Insecta</taxon>
        <taxon>Pterygota</taxon>
        <taxon>Neoptera</taxon>
        <taxon>Endopterygota</taxon>
        <taxon>Lepidoptera</taxon>
        <taxon>Glossata</taxon>
        <taxon>Ditrysia</taxon>
        <taxon>Papilionoidea</taxon>
        <taxon>Nymphalidae</taxon>
        <taxon>Satyrinae</taxon>
        <taxon>Satyrini</taxon>
        <taxon>Parargina</taxon>
        <taxon>Pararge</taxon>
    </lineage>
</organism>
<evidence type="ECO:0000256" key="2">
    <source>
        <dbReference type="ARBA" id="ARBA00010663"/>
    </source>
</evidence>
<dbReference type="InterPro" id="IPR050125">
    <property type="entry name" value="GPCR_opsins"/>
</dbReference>
<keyword evidence="7" id="KW-0675">Receptor</keyword>